<evidence type="ECO:0000256" key="4">
    <source>
        <dbReference type="ARBA" id="ARBA00021148"/>
    </source>
</evidence>
<dbReference type="InterPro" id="IPR020899">
    <property type="entry name" value="Arg_repress_C"/>
</dbReference>
<evidence type="ECO:0000259" key="12">
    <source>
        <dbReference type="Pfam" id="PF02863"/>
    </source>
</evidence>
<evidence type="ECO:0000256" key="7">
    <source>
        <dbReference type="ARBA" id="ARBA00023015"/>
    </source>
</evidence>
<keyword evidence="9 10" id="KW-0804">Transcription</keyword>
<dbReference type="KEGG" id="lant:TUM19329_02110"/>
<comment type="function">
    <text evidence="10">Regulates arginine biosynthesis genes.</text>
</comment>
<keyword evidence="8 10" id="KW-0238">DNA-binding</keyword>
<comment type="subcellular location">
    <subcellularLocation>
        <location evidence="1 10">Cytoplasm</location>
    </subcellularLocation>
</comment>
<evidence type="ECO:0000256" key="8">
    <source>
        <dbReference type="ARBA" id="ARBA00023125"/>
    </source>
</evidence>
<dbReference type="GO" id="GO:1900079">
    <property type="term" value="P:regulation of arginine biosynthetic process"/>
    <property type="evidence" value="ECO:0007669"/>
    <property type="project" value="UniProtKB-UniRule"/>
</dbReference>
<gene>
    <name evidence="10" type="primary">argR</name>
    <name evidence="13" type="ORF">TUM19329_02110</name>
</gene>
<dbReference type="UniPathway" id="UPA00068"/>
<sequence>MSRDAVIDGYIINIIQNHKIAEQTELQHQLKARGYEVPQATLSRRLKKLKIAKVSGIYKVIDFVTSNVPLVLSIHVSDYGLIVLHTEPGNANSLGYFIDQKYVNYHSCDEKNPGILGTIAGDDTLLLIIKGKTYLQKVMQLLQEEFPYLSID</sequence>
<evidence type="ECO:0000256" key="6">
    <source>
        <dbReference type="ARBA" id="ARBA00022571"/>
    </source>
</evidence>
<dbReference type="Gene3D" id="1.10.10.10">
    <property type="entry name" value="Winged helix-like DNA-binding domain superfamily/Winged helix DNA-binding domain"/>
    <property type="match status" value="1"/>
</dbReference>
<dbReference type="SUPFAM" id="SSF46785">
    <property type="entry name" value="Winged helix' DNA-binding domain"/>
    <property type="match status" value="1"/>
</dbReference>
<dbReference type="PRINTS" id="PR01467">
    <property type="entry name" value="ARGREPRESSOR"/>
</dbReference>
<keyword evidence="14" id="KW-1185">Reference proteome</keyword>
<dbReference type="InterPro" id="IPR036388">
    <property type="entry name" value="WH-like_DNA-bd_sf"/>
</dbReference>
<name>A0A6F8T114_9GAMM</name>
<evidence type="ECO:0000256" key="5">
    <source>
        <dbReference type="ARBA" id="ARBA00022490"/>
    </source>
</evidence>
<dbReference type="Pfam" id="PF02863">
    <property type="entry name" value="Arg_repressor_C"/>
    <property type="match status" value="1"/>
</dbReference>
<dbReference type="HAMAP" id="MF_00173">
    <property type="entry name" value="Arg_repressor"/>
    <property type="match status" value="1"/>
</dbReference>
<comment type="pathway">
    <text evidence="2 10">Amino-acid biosynthesis; L-arginine biosynthesis [regulation].</text>
</comment>
<keyword evidence="10" id="KW-0678">Repressor</keyword>
<keyword evidence="10" id="KW-0028">Amino-acid biosynthesis</keyword>
<feature type="domain" description="Arginine repressor DNA-binding" evidence="11">
    <location>
        <begin position="11"/>
        <end position="55"/>
    </location>
</feature>
<proteinExistence type="inferred from homology"/>
<dbReference type="GO" id="GO:0034618">
    <property type="term" value="F:arginine binding"/>
    <property type="evidence" value="ECO:0007669"/>
    <property type="project" value="InterPro"/>
</dbReference>
<dbReference type="EMBL" id="AP022839">
    <property type="protein sequence ID" value="BCA93850.1"/>
    <property type="molecule type" value="Genomic_DNA"/>
</dbReference>
<dbReference type="InterPro" id="IPR036251">
    <property type="entry name" value="Arg_repress_C_sf"/>
</dbReference>
<reference evidence="13" key="1">
    <citation type="journal article" date="2020" name="Microbiol. Resour. Announc.">
        <title>Complete Genome Sequence of Novel Psychrotolerant Legionella Strain TUM19329, Isolated from Antarctic Lake Sediment.</title>
        <authorList>
            <person name="Shimada S."/>
            <person name="Nakai R."/>
            <person name="Aoki K."/>
            <person name="Shimoeda N."/>
            <person name="Ohno G."/>
            <person name="Miyazaki Y."/>
            <person name="Kudoh S."/>
            <person name="Imura S."/>
            <person name="Watanabe K."/>
            <person name="Ishii Y."/>
            <person name="Tateda K."/>
        </authorList>
    </citation>
    <scope>NUCLEOTIDE SEQUENCE [LARGE SCALE GENOMIC DNA]</scope>
    <source>
        <strain evidence="13">TUM19329</strain>
    </source>
</reference>
<evidence type="ECO:0000259" key="11">
    <source>
        <dbReference type="Pfam" id="PF01316"/>
    </source>
</evidence>
<keyword evidence="6 10" id="KW-0055">Arginine biosynthesis</keyword>
<keyword evidence="5 10" id="KW-0963">Cytoplasm</keyword>
<dbReference type="InterPro" id="IPR036390">
    <property type="entry name" value="WH_DNA-bd_sf"/>
</dbReference>
<evidence type="ECO:0000313" key="13">
    <source>
        <dbReference type="EMBL" id="BCA93850.1"/>
    </source>
</evidence>
<dbReference type="GO" id="GO:0051259">
    <property type="term" value="P:protein complex oligomerization"/>
    <property type="evidence" value="ECO:0007669"/>
    <property type="project" value="InterPro"/>
</dbReference>
<dbReference type="GO" id="GO:0005737">
    <property type="term" value="C:cytoplasm"/>
    <property type="evidence" value="ECO:0007669"/>
    <property type="project" value="UniProtKB-SubCell"/>
</dbReference>
<feature type="domain" description="Arginine repressor C-terminal" evidence="12">
    <location>
        <begin position="71"/>
        <end position="143"/>
    </location>
</feature>
<evidence type="ECO:0000256" key="1">
    <source>
        <dbReference type="ARBA" id="ARBA00004496"/>
    </source>
</evidence>
<keyword evidence="7 10" id="KW-0805">Transcription regulation</keyword>
<evidence type="ECO:0000256" key="3">
    <source>
        <dbReference type="ARBA" id="ARBA00008316"/>
    </source>
</evidence>
<dbReference type="GO" id="GO:0003700">
    <property type="term" value="F:DNA-binding transcription factor activity"/>
    <property type="evidence" value="ECO:0007669"/>
    <property type="project" value="UniProtKB-UniRule"/>
</dbReference>
<comment type="similarity">
    <text evidence="3 10">Belongs to the ArgR family.</text>
</comment>
<evidence type="ECO:0000313" key="14">
    <source>
        <dbReference type="Proteomes" id="UP000502894"/>
    </source>
</evidence>
<dbReference type="GO" id="GO:0006526">
    <property type="term" value="P:L-arginine biosynthetic process"/>
    <property type="evidence" value="ECO:0007669"/>
    <property type="project" value="UniProtKB-UniPathway"/>
</dbReference>
<dbReference type="InterPro" id="IPR020900">
    <property type="entry name" value="Arg_repress_DNA-bd"/>
</dbReference>
<organism evidence="13 14">
    <name type="scientific">Legionella antarctica</name>
    <dbReference type="NCBI Taxonomy" id="2708020"/>
    <lineage>
        <taxon>Bacteria</taxon>
        <taxon>Pseudomonadati</taxon>
        <taxon>Pseudomonadota</taxon>
        <taxon>Gammaproteobacteria</taxon>
        <taxon>Legionellales</taxon>
        <taxon>Legionellaceae</taxon>
        <taxon>Legionella</taxon>
    </lineage>
</organism>
<evidence type="ECO:0000256" key="2">
    <source>
        <dbReference type="ARBA" id="ARBA00005040"/>
    </source>
</evidence>
<accession>A0A6F8T114</accession>
<dbReference type="PANTHER" id="PTHR34471">
    <property type="entry name" value="ARGININE REPRESSOR"/>
    <property type="match status" value="1"/>
</dbReference>
<evidence type="ECO:0000256" key="9">
    <source>
        <dbReference type="ARBA" id="ARBA00023163"/>
    </source>
</evidence>
<dbReference type="Pfam" id="PF01316">
    <property type="entry name" value="Arg_repressor"/>
    <property type="match status" value="1"/>
</dbReference>
<dbReference type="SUPFAM" id="SSF55252">
    <property type="entry name" value="C-terminal domain of arginine repressor"/>
    <property type="match status" value="1"/>
</dbReference>
<protein>
    <recommendedName>
        <fullName evidence="4 10">Arginine repressor</fullName>
    </recommendedName>
</protein>
<dbReference type="Proteomes" id="UP000502894">
    <property type="component" value="Chromosome"/>
</dbReference>
<dbReference type="AlphaFoldDB" id="A0A6F8T114"/>
<dbReference type="GO" id="GO:0003677">
    <property type="term" value="F:DNA binding"/>
    <property type="evidence" value="ECO:0007669"/>
    <property type="project" value="UniProtKB-KW"/>
</dbReference>
<dbReference type="Gene3D" id="3.30.1360.40">
    <property type="match status" value="1"/>
</dbReference>
<dbReference type="RefSeq" id="WP_173238403.1">
    <property type="nucleotide sequence ID" value="NZ_AP022839.1"/>
</dbReference>
<dbReference type="InterPro" id="IPR001669">
    <property type="entry name" value="Arg_repress"/>
</dbReference>
<evidence type="ECO:0000256" key="10">
    <source>
        <dbReference type="HAMAP-Rule" id="MF_00173"/>
    </source>
</evidence>
<dbReference type="PANTHER" id="PTHR34471:SF1">
    <property type="entry name" value="ARGININE REPRESSOR"/>
    <property type="match status" value="1"/>
</dbReference>